<reference evidence="2 3" key="1">
    <citation type="journal article" date="2023" name="Life. Sci Alliance">
        <title>Evolutionary insights into 3D genome organization and epigenetic landscape of Vigna mungo.</title>
        <authorList>
            <person name="Junaid A."/>
            <person name="Singh B."/>
            <person name="Bhatia S."/>
        </authorList>
    </citation>
    <scope>NUCLEOTIDE SEQUENCE [LARGE SCALE GENOMIC DNA]</scope>
    <source>
        <strain evidence="2">Urdbean</strain>
    </source>
</reference>
<dbReference type="PANTHER" id="PTHR33511">
    <property type="entry name" value="OS06G0632400 PROTEIN"/>
    <property type="match status" value="1"/>
</dbReference>
<dbReference type="AlphaFoldDB" id="A0AAQ3MU71"/>
<dbReference type="EMBL" id="CP144692">
    <property type="protein sequence ID" value="WVY96949.1"/>
    <property type="molecule type" value="Genomic_DNA"/>
</dbReference>
<dbReference type="Proteomes" id="UP001374535">
    <property type="component" value="Chromosome 9"/>
</dbReference>
<sequence>MLQNKVSCITLPNQHHLNPLCWSRFCFIRFFHYSPLMRLKPPSGINELCYLCIESQDNKSSPKFIVFTVIIAVIVIQNNTTVMAGNRQKKSSSTFFSIFNVFSSKKPRGRYYDAPDSSRRVWPSDYDKGNWGVAEPNIDMKAEAFIAKYKKRVSESALYQLDPAADNA</sequence>
<accession>A0AAQ3MU71</accession>
<name>A0AAQ3MU71_VIGMU</name>
<evidence type="ECO:0000313" key="3">
    <source>
        <dbReference type="Proteomes" id="UP001374535"/>
    </source>
</evidence>
<keyword evidence="1" id="KW-0472">Membrane</keyword>
<proteinExistence type="predicted"/>
<keyword evidence="1" id="KW-0812">Transmembrane</keyword>
<keyword evidence="3" id="KW-1185">Reference proteome</keyword>
<evidence type="ECO:0000256" key="1">
    <source>
        <dbReference type="SAM" id="Phobius"/>
    </source>
</evidence>
<gene>
    <name evidence="2" type="ORF">V8G54_029100</name>
</gene>
<evidence type="ECO:0000313" key="2">
    <source>
        <dbReference type="EMBL" id="WVY96949.1"/>
    </source>
</evidence>
<organism evidence="2 3">
    <name type="scientific">Vigna mungo</name>
    <name type="common">Black gram</name>
    <name type="synonym">Phaseolus mungo</name>
    <dbReference type="NCBI Taxonomy" id="3915"/>
    <lineage>
        <taxon>Eukaryota</taxon>
        <taxon>Viridiplantae</taxon>
        <taxon>Streptophyta</taxon>
        <taxon>Embryophyta</taxon>
        <taxon>Tracheophyta</taxon>
        <taxon>Spermatophyta</taxon>
        <taxon>Magnoliopsida</taxon>
        <taxon>eudicotyledons</taxon>
        <taxon>Gunneridae</taxon>
        <taxon>Pentapetalae</taxon>
        <taxon>rosids</taxon>
        <taxon>fabids</taxon>
        <taxon>Fabales</taxon>
        <taxon>Fabaceae</taxon>
        <taxon>Papilionoideae</taxon>
        <taxon>50 kb inversion clade</taxon>
        <taxon>NPAAA clade</taxon>
        <taxon>indigoferoid/millettioid clade</taxon>
        <taxon>Phaseoleae</taxon>
        <taxon>Vigna</taxon>
    </lineage>
</organism>
<keyword evidence="1" id="KW-1133">Transmembrane helix</keyword>
<feature type="transmembrane region" description="Helical" evidence="1">
    <location>
        <begin position="64"/>
        <end position="84"/>
    </location>
</feature>
<protein>
    <submittedName>
        <fullName evidence="2">Uncharacterized protein</fullName>
    </submittedName>
</protein>